<name>A0A484FGZ0_COLOR</name>
<reference evidence="2" key="1">
    <citation type="journal article" date="2013" name="New Phytol.">
        <title>Comparative genomic and transcriptomic analyses reveal the hemibiotrophic stage shift of Colletotrichum fungi.</title>
        <authorList>
            <person name="Gan P."/>
            <person name="Ikeda K."/>
            <person name="Irieda H."/>
            <person name="Narusaka M."/>
            <person name="O'Connell R.J."/>
            <person name="Narusaka Y."/>
            <person name="Takano Y."/>
            <person name="Kubo Y."/>
            <person name="Shirasu K."/>
        </authorList>
    </citation>
    <scope>NUCLEOTIDE SEQUENCE [LARGE SCALE GENOMIC DNA]</scope>
    <source>
        <strain evidence="2">104-T / ATCC 96160 / CBS 514.97 / LARS 414 / MAFF 240422</strain>
    </source>
</reference>
<sequence>MTSMPPTDPMKLDTATNFGAPVSPAWRRSAVAWKRRTGPSVLTATCSRTLAAVVFLTVSPPTAMPALAMTVSRDVMPWSSLSLVTASAASVSTAESSLTRTSLEPSALGRLARLREVSWDGSRTAATTVVDGRDRYVSASPLPMPRLAPVMRMVVMVVVMI</sequence>
<dbReference type="Proteomes" id="UP000014480">
    <property type="component" value="Unassembled WGS sequence"/>
</dbReference>
<dbReference type="EMBL" id="AMCV02000031">
    <property type="protein sequence ID" value="TDZ17343.1"/>
    <property type="molecule type" value="Genomic_DNA"/>
</dbReference>
<evidence type="ECO:0000313" key="2">
    <source>
        <dbReference type="Proteomes" id="UP000014480"/>
    </source>
</evidence>
<reference evidence="2" key="2">
    <citation type="journal article" date="2019" name="Mol. Plant Microbe Interact.">
        <title>Genome sequence resources for four phytopathogenic fungi from the Colletotrichum orbiculare species complex.</title>
        <authorList>
            <person name="Gan P."/>
            <person name="Tsushima A."/>
            <person name="Narusaka M."/>
            <person name="Narusaka Y."/>
            <person name="Takano Y."/>
            <person name="Kubo Y."/>
            <person name="Shirasu K."/>
        </authorList>
    </citation>
    <scope>GENOME REANNOTATION</scope>
    <source>
        <strain evidence="2">104-T / ATCC 96160 / CBS 514.97 / LARS 414 / MAFF 240422</strain>
    </source>
</reference>
<comment type="caution">
    <text evidence="1">The sequence shown here is derived from an EMBL/GenBank/DDBJ whole genome shotgun (WGS) entry which is preliminary data.</text>
</comment>
<evidence type="ECO:0000313" key="1">
    <source>
        <dbReference type="EMBL" id="TDZ17343.1"/>
    </source>
</evidence>
<keyword evidence="2" id="KW-1185">Reference proteome</keyword>
<gene>
    <name evidence="1" type="ORF">Cob_v009735</name>
</gene>
<protein>
    <submittedName>
        <fullName evidence="1">Uncharacterized protein</fullName>
    </submittedName>
</protein>
<proteinExistence type="predicted"/>
<accession>A0A484FGZ0</accession>
<organism evidence="1 2">
    <name type="scientific">Colletotrichum orbiculare (strain 104-T / ATCC 96160 / CBS 514.97 / LARS 414 / MAFF 240422)</name>
    <name type="common">Cucumber anthracnose fungus</name>
    <name type="synonym">Colletotrichum lagenarium</name>
    <dbReference type="NCBI Taxonomy" id="1213857"/>
    <lineage>
        <taxon>Eukaryota</taxon>
        <taxon>Fungi</taxon>
        <taxon>Dikarya</taxon>
        <taxon>Ascomycota</taxon>
        <taxon>Pezizomycotina</taxon>
        <taxon>Sordariomycetes</taxon>
        <taxon>Hypocreomycetidae</taxon>
        <taxon>Glomerellales</taxon>
        <taxon>Glomerellaceae</taxon>
        <taxon>Colletotrichum</taxon>
        <taxon>Colletotrichum orbiculare species complex</taxon>
    </lineage>
</organism>
<dbReference type="AlphaFoldDB" id="A0A484FGZ0"/>